<dbReference type="EMBL" id="CP104205">
    <property type="protein sequence ID" value="UWX56369.1"/>
    <property type="molecule type" value="Genomic_DNA"/>
</dbReference>
<sequence length="127" mass="14851">MTNSTTTKELLETYYKGFAKKQGWESVISDDFEFRADNMEKDDINKGKETYVNIIARFSRLYQNVRIKRMIIDGNNASVIANYDYIFPNGKHIYGDVAEFWTAKHGKLTSLHIYFDTLTFDKNTPKK</sequence>
<proteinExistence type="predicted"/>
<keyword evidence="3" id="KW-1185">Reference proteome</keyword>
<dbReference type="InterPro" id="IPR037401">
    <property type="entry name" value="SnoaL-like"/>
</dbReference>
<reference evidence="2" key="1">
    <citation type="submission" date="2022-09" db="EMBL/GenBank/DDBJ databases">
        <title>Maribacter litopenaei sp. nov., isolated from the intestinal tract of the Pacific White Shrimp, Litopenaeus vannamei.</title>
        <authorList>
            <person name="Kim S.Y."/>
            <person name="Hwang C.Y."/>
        </authorList>
    </citation>
    <scope>NUCLEOTIDE SEQUENCE</scope>
    <source>
        <strain evidence="2">HL-LV01</strain>
    </source>
</reference>
<dbReference type="Proteomes" id="UP001059209">
    <property type="component" value="Chromosome"/>
</dbReference>
<accession>A0ABY5YDU4</accession>
<dbReference type="Pfam" id="PF12680">
    <property type="entry name" value="SnoaL_2"/>
    <property type="match status" value="1"/>
</dbReference>
<protein>
    <submittedName>
        <fullName evidence="2">Nuclear transport factor 2 family protein</fullName>
    </submittedName>
</protein>
<organism evidence="2 3">
    <name type="scientific">Maribacter litopenaei</name>
    <dbReference type="NCBI Taxonomy" id="2976127"/>
    <lineage>
        <taxon>Bacteria</taxon>
        <taxon>Pseudomonadati</taxon>
        <taxon>Bacteroidota</taxon>
        <taxon>Flavobacteriia</taxon>
        <taxon>Flavobacteriales</taxon>
        <taxon>Flavobacteriaceae</taxon>
        <taxon>Maribacter</taxon>
    </lineage>
</organism>
<evidence type="ECO:0000313" key="3">
    <source>
        <dbReference type="Proteomes" id="UP001059209"/>
    </source>
</evidence>
<evidence type="ECO:0000259" key="1">
    <source>
        <dbReference type="Pfam" id="PF12680"/>
    </source>
</evidence>
<dbReference type="RefSeq" id="WP_260575006.1">
    <property type="nucleotide sequence ID" value="NZ_CP104205.1"/>
</dbReference>
<dbReference type="SUPFAM" id="SSF54427">
    <property type="entry name" value="NTF2-like"/>
    <property type="match status" value="1"/>
</dbReference>
<gene>
    <name evidence="2" type="ORF">NYZ99_09275</name>
</gene>
<name>A0ABY5YDU4_9FLAO</name>
<feature type="domain" description="SnoaL-like" evidence="1">
    <location>
        <begin position="22"/>
        <end position="110"/>
    </location>
</feature>
<dbReference type="InterPro" id="IPR032710">
    <property type="entry name" value="NTF2-like_dom_sf"/>
</dbReference>
<dbReference type="Gene3D" id="3.10.450.50">
    <property type="match status" value="1"/>
</dbReference>
<evidence type="ECO:0000313" key="2">
    <source>
        <dbReference type="EMBL" id="UWX56369.1"/>
    </source>
</evidence>